<sequence>MTSTTQTPPDLTDTVRDMAARATVAVGLLGVGLIHVIDSVGKYTETRYLFWMYMGLILSSIAIAGALLFTRSRLAMPAAIGLVASALAGFILDRTTGLPNASGDIGNWTEPIGLANMFVEGAILFVAVPAQLMAARAVTHARALPGASRLSPAAA</sequence>
<dbReference type="RefSeq" id="WP_254569255.1">
    <property type="nucleotide sequence ID" value="NZ_CP098502.1"/>
</dbReference>
<evidence type="ECO:0000313" key="2">
    <source>
        <dbReference type="EMBL" id="UTI62518.1"/>
    </source>
</evidence>
<dbReference type="EMBL" id="CP098502">
    <property type="protein sequence ID" value="UTI62518.1"/>
    <property type="molecule type" value="Genomic_DNA"/>
</dbReference>
<feature type="transmembrane region" description="Helical" evidence="1">
    <location>
        <begin position="49"/>
        <end position="69"/>
    </location>
</feature>
<protein>
    <submittedName>
        <fullName evidence="2">Uncharacterized protein</fullName>
    </submittedName>
</protein>
<name>A0ABY5DMW2_9ACTN</name>
<feature type="transmembrane region" description="Helical" evidence="1">
    <location>
        <begin position="74"/>
        <end position="92"/>
    </location>
</feature>
<keyword evidence="1" id="KW-1133">Transmembrane helix</keyword>
<evidence type="ECO:0000313" key="3">
    <source>
        <dbReference type="Proteomes" id="UP001056035"/>
    </source>
</evidence>
<keyword evidence="1" id="KW-0812">Transmembrane</keyword>
<organism evidence="2 3">
    <name type="scientific">Paraconexibacter antarcticus</name>
    <dbReference type="NCBI Taxonomy" id="2949664"/>
    <lineage>
        <taxon>Bacteria</taxon>
        <taxon>Bacillati</taxon>
        <taxon>Actinomycetota</taxon>
        <taxon>Thermoleophilia</taxon>
        <taxon>Solirubrobacterales</taxon>
        <taxon>Paraconexibacteraceae</taxon>
        <taxon>Paraconexibacter</taxon>
    </lineage>
</organism>
<evidence type="ECO:0000256" key="1">
    <source>
        <dbReference type="SAM" id="Phobius"/>
    </source>
</evidence>
<dbReference type="Proteomes" id="UP001056035">
    <property type="component" value="Chromosome"/>
</dbReference>
<reference evidence="2 3" key="1">
    <citation type="submission" date="2022-06" db="EMBL/GenBank/DDBJ databases">
        <title>Paraconexibacter antarcticus.</title>
        <authorList>
            <person name="Kim C.S."/>
        </authorList>
    </citation>
    <scope>NUCLEOTIDE SEQUENCE [LARGE SCALE GENOMIC DNA]</scope>
    <source>
        <strain evidence="2 3">02-257</strain>
    </source>
</reference>
<proteinExistence type="predicted"/>
<accession>A0ABY5DMW2</accession>
<gene>
    <name evidence="2" type="ORF">NBH00_14220</name>
</gene>
<feature type="transmembrane region" description="Helical" evidence="1">
    <location>
        <begin position="112"/>
        <end position="132"/>
    </location>
</feature>
<keyword evidence="1" id="KW-0472">Membrane</keyword>
<feature type="transmembrane region" description="Helical" evidence="1">
    <location>
        <begin position="18"/>
        <end position="37"/>
    </location>
</feature>
<keyword evidence="3" id="KW-1185">Reference proteome</keyword>